<dbReference type="Gene3D" id="3.90.1560.10">
    <property type="entry name" value="ComB-like"/>
    <property type="match status" value="1"/>
</dbReference>
<protein>
    <recommendedName>
        <fullName evidence="4">Probable 2-phosphosulfolactate phosphatase</fullName>
        <ecNumber evidence="3">3.1.3.71</ecNumber>
    </recommendedName>
</protein>
<comment type="cofactor">
    <cofactor evidence="1">
        <name>Mg(2+)</name>
        <dbReference type="ChEBI" id="CHEBI:18420"/>
    </cofactor>
</comment>
<evidence type="ECO:0000256" key="6">
    <source>
        <dbReference type="ARBA" id="ARBA00022842"/>
    </source>
</evidence>
<comment type="similarity">
    <text evidence="2">Belongs to the ComB family.</text>
</comment>
<keyword evidence="5" id="KW-0378">Hydrolase</keyword>
<name>A0ABX8CWF7_9NOCA</name>
<evidence type="ECO:0000256" key="4">
    <source>
        <dbReference type="ARBA" id="ARBA00021948"/>
    </source>
</evidence>
<evidence type="ECO:0000256" key="7">
    <source>
        <dbReference type="ARBA" id="ARBA00033711"/>
    </source>
</evidence>
<accession>A0ABX8CWF7</accession>
<dbReference type="SUPFAM" id="SSF142823">
    <property type="entry name" value="ComB-like"/>
    <property type="match status" value="1"/>
</dbReference>
<dbReference type="Pfam" id="PF04029">
    <property type="entry name" value="2-ph_phosp"/>
    <property type="match status" value="1"/>
</dbReference>
<dbReference type="PANTHER" id="PTHR37311:SF1">
    <property type="entry name" value="2-PHOSPHOSULFOLACTATE PHOSPHATASE-RELATED"/>
    <property type="match status" value="1"/>
</dbReference>
<comment type="catalytic activity">
    <reaction evidence="7">
        <text>(2R)-O-phospho-3-sulfolactate + H2O = (2R)-3-sulfolactate + phosphate</text>
        <dbReference type="Rhea" id="RHEA:23416"/>
        <dbReference type="ChEBI" id="CHEBI:15377"/>
        <dbReference type="ChEBI" id="CHEBI:15597"/>
        <dbReference type="ChEBI" id="CHEBI:43474"/>
        <dbReference type="ChEBI" id="CHEBI:58738"/>
        <dbReference type="EC" id="3.1.3.71"/>
    </reaction>
</comment>
<reference evidence="8 9" key="1">
    <citation type="submission" date="2021-04" db="EMBL/GenBank/DDBJ databases">
        <title>Nocardia tengchongensis.</title>
        <authorList>
            <person name="Zhuang k."/>
            <person name="Ran Y."/>
            <person name="Li W."/>
        </authorList>
    </citation>
    <scope>NUCLEOTIDE SEQUENCE [LARGE SCALE GENOMIC DNA]</scope>
    <source>
        <strain evidence="8 9">CFH S0057</strain>
    </source>
</reference>
<evidence type="ECO:0000256" key="5">
    <source>
        <dbReference type="ARBA" id="ARBA00022801"/>
    </source>
</evidence>
<keyword evidence="6" id="KW-0460">Magnesium</keyword>
<dbReference type="Proteomes" id="UP000683310">
    <property type="component" value="Chromosome"/>
</dbReference>
<dbReference type="EMBL" id="CP074371">
    <property type="protein sequence ID" value="QVI23952.1"/>
    <property type="molecule type" value="Genomic_DNA"/>
</dbReference>
<evidence type="ECO:0000256" key="2">
    <source>
        <dbReference type="ARBA" id="ARBA00009997"/>
    </source>
</evidence>
<dbReference type="InterPro" id="IPR036702">
    <property type="entry name" value="ComB-like_sf"/>
</dbReference>
<proteinExistence type="inferred from homology"/>
<evidence type="ECO:0000256" key="3">
    <source>
        <dbReference type="ARBA" id="ARBA00012953"/>
    </source>
</evidence>
<dbReference type="InterPro" id="IPR005238">
    <property type="entry name" value="ComB-like"/>
</dbReference>
<dbReference type="EC" id="3.1.3.71" evidence="3"/>
<dbReference type="PANTHER" id="PTHR37311">
    <property type="entry name" value="2-PHOSPHOSULFOLACTATE PHOSPHATASE-RELATED"/>
    <property type="match status" value="1"/>
</dbReference>
<organism evidence="8 9">
    <name type="scientific">Nocardia tengchongensis</name>
    <dbReference type="NCBI Taxonomy" id="2055889"/>
    <lineage>
        <taxon>Bacteria</taxon>
        <taxon>Bacillati</taxon>
        <taxon>Actinomycetota</taxon>
        <taxon>Actinomycetes</taxon>
        <taxon>Mycobacteriales</taxon>
        <taxon>Nocardiaceae</taxon>
        <taxon>Nocardia</taxon>
    </lineage>
</organism>
<gene>
    <name evidence="8" type="ORF">KHQ06_14815</name>
</gene>
<evidence type="ECO:0000313" key="8">
    <source>
        <dbReference type="EMBL" id="QVI23952.1"/>
    </source>
</evidence>
<evidence type="ECO:0000256" key="1">
    <source>
        <dbReference type="ARBA" id="ARBA00001946"/>
    </source>
</evidence>
<keyword evidence="9" id="KW-1185">Reference proteome</keyword>
<evidence type="ECO:0000313" key="9">
    <source>
        <dbReference type="Proteomes" id="UP000683310"/>
    </source>
</evidence>
<sequence length="232" mass="24078">MHSILIGPNQPTEVPSVAVVVDVMRAFTTAAWAFARGADRIVLARSDGHALAAKAAHPDWVTIRDGAPVPGFDLANSPGRIAALNLTGRTLVMKTTAGTVGALAVAEAGTVVCTGFATAAATAAVLRRTAPEQVTFVVTGDNGTATEDLACAQYIAECVADPAVDPEPFIRRARHSHAAAALDQGVRRGYQGVHRDDVRLCLQPDEFAFAMIAQPHGKTLALHAERVSAAGG</sequence>